<reference evidence="2" key="1">
    <citation type="submission" date="2021-06" db="EMBL/GenBank/DDBJ databases">
        <authorList>
            <person name="Kallberg Y."/>
            <person name="Tangrot J."/>
            <person name="Rosling A."/>
        </authorList>
    </citation>
    <scope>NUCLEOTIDE SEQUENCE</scope>
    <source>
        <strain evidence="2">CL551</strain>
    </source>
</reference>
<sequence length="542" mass="62543">CSRQICRFLEYQDLTALCCVNKTINEFLSNPKSSNDIWCSARHKFSTVLYTDPPEGMSEREFAKLFSSASKCQCCGRTDKRVRIYWIPRVRSCVQCLEDNAISIDDIEYWKIDPKVLKVTPCVSNEHEFGDGKAYYWVPHLLYLSEQFHSLDMYNEASISRWIEDKKKLLHRLINDALERHRMLSRTTFSIFYREERVENMDDFNGIDPLSIKTYDRVNLGVPSLKKVVEPTEDCFEPQSSEESETTTEQAVEMKAGEMMKLGLGHKPKQKKKRSRNKKMKIQEKNKINSSEKKKQNKGTADIQEEPIAKRTRSQRKKKAESKRSKKKSKKHAPTASNEPINPNANFTGGPGLFNNVGSSLFPFQVDNTSGLSVFPQGNSSINITKSKRREILVGLRQYTLTSNTSQGTYGIRTDEPIYEFLPMCHTFKVPPPENNLWLPYSPPFLINVIQMIRYEAMTMSQMFFPYQRPGNVFTLAGAIAHRFNRYPVFQCKICKLSQVDLIQQVKNHVAVIHQVYEELPSNAIEVNELKLIDYLVEGFDI</sequence>
<evidence type="ECO:0000313" key="2">
    <source>
        <dbReference type="EMBL" id="CAG8701195.1"/>
    </source>
</evidence>
<feature type="compositionally biased region" description="Basic residues" evidence="1">
    <location>
        <begin position="264"/>
        <end position="280"/>
    </location>
</feature>
<organism evidence="2 3">
    <name type="scientific">Acaulospora morrowiae</name>
    <dbReference type="NCBI Taxonomy" id="94023"/>
    <lineage>
        <taxon>Eukaryota</taxon>
        <taxon>Fungi</taxon>
        <taxon>Fungi incertae sedis</taxon>
        <taxon>Mucoromycota</taxon>
        <taxon>Glomeromycotina</taxon>
        <taxon>Glomeromycetes</taxon>
        <taxon>Diversisporales</taxon>
        <taxon>Acaulosporaceae</taxon>
        <taxon>Acaulospora</taxon>
    </lineage>
</organism>
<evidence type="ECO:0000256" key="1">
    <source>
        <dbReference type="SAM" id="MobiDB-lite"/>
    </source>
</evidence>
<feature type="region of interest" description="Disordered" evidence="1">
    <location>
        <begin position="231"/>
        <end position="348"/>
    </location>
</feature>
<feature type="non-terminal residue" evidence="2">
    <location>
        <position position="542"/>
    </location>
</feature>
<comment type="caution">
    <text evidence="2">The sequence shown here is derived from an EMBL/GenBank/DDBJ whole genome shotgun (WGS) entry which is preliminary data.</text>
</comment>
<keyword evidence="3" id="KW-1185">Reference proteome</keyword>
<feature type="compositionally biased region" description="Basic residues" evidence="1">
    <location>
        <begin position="310"/>
        <end position="333"/>
    </location>
</feature>
<dbReference type="EMBL" id="CAJVPV010017055">
    <property type="protein sequence ID" value="CAG8701195.1"/>
    <property type="molecule type" value="Genomic_DNA"/>
</dbReference>
<feature type="compositionally biased region" description="Polar residues" evidence="1">
    <location>
        <begin position="335"/>
        <end position="347"/>
    </location>
</feature>
<gene>
    <name evidence="2" type="ORF">AMORRO_LOCUS12143</name>
</gene>
<name>A0A9N9HR08_9GLOM</name>
<protein>
    <submittedName>
        <fullName evidence="2">10671_t:CDS:1</fullName>
    </submittedName>
</protein>
<proteinExistence type="predicted"/>
<feature type="compositionally biased region" description="Basic and acidic residues" evidence="1">
    <location>
        <begin position="281"/>
        <end position="294"/>
    </location>
</feature>
<dbReference type="Proteomes" id="UP000789342">
    <property type="component" value="Unassembled WGS sequence"/>
</dbReference>
<dbReference type="AlphaFoldDB" id="A0A9N9HR08"/>
<evidence type="ECO:0000313" key="3">
    <source>
        <dbReference type="Proteomes" id="UP000789342"/>
    </source>
</evidence>
<dbReference type="OrthoDB" id="10427160at2759"/>
<accession>A0A9N9HR08</accession>
<feature type="compositionally biased region" description="Acidic residues" evidence="1">
    <location>
        <begin position="231"/>
        <end position="246"/>
    </location>
</feature>